<proteinExistence type="predicted"/>
<dbReference type="Gene3D" id="2.70.70.10">
    <property type="entry name" value="Glucose Permease (Domain IIA)"/>
    <property type="match status" value="1"/>
</dbReference>
<feature type="domain" description="M23ase beta-sheet core" evidence="3">
    <location>
        <begin position="269"/>
        <end position="362"/>
    </location>
</feature>
<name>A0A433JJK2_9GAMM</name>
<protein>
    <submittedName>
        <fullName evidence="4">Peptidase M24</fullName>
    </submittedName>
</protein>
<dbReference type="SUPFAM" id="SSF51261">
    <property type="entry name" value="Duplicated hybrid motif"/>
    <property type="match status" value="1"/>
</dbReference>
<dbReference type="InterPro" id="IPR011055">
    <property type="entry name" value="Dup_hybrid_motif"/>
</dbReference>
<dbReference type="InterPro" id="IPR016047">
    <property type="entry name" value="M23ase_b-sheet_dom"/>
</dbReference>
<dbReference type="PANTHER" id="PTHR21666">
    <property type="entry name" value="PEPTIDASE-RELATED"/>
    <property type="match status" value="1"/>
</dbReference>
<keyword evidence="5" id="KW-1185">Reference proteome</keyword>
<keyword evidence="2" id="KW-0732">Signal</keyword>
<evidence type="ECO:0000313" key="5">
    <source>
        <dbReference type="Proteomes" id="UP000288012"/>
    </source>
</evidence>
<sequence>MRTKLFCVCLFLKVSSLSFAESAPIHETRNKLKDLDIKISKLQQTLAHAHNKQAVLYQELAATDKKIGESVKKLHETQEILTERQNKIADLQQQIASVNKRLQKEQHLLAIHVRTRYKMGEYQPLKWFINQEDPATINRLLTYYEYLIRSQKNMVAQVKKTKETLTSLTATLHSELLAQQKLQEQIVLNQQKLKNEKSYQIQLAHTMGKDILSARQTLKEYQQNKANLARLLQTLMQQSLLQTQSPFSRMRHKLPLPVKIARDTLQKLNHGLIFYAKEGTAINAVYPGKVVFSDWLKGYGLLLIIDHGQGFMTLYAHNQSLYKQKGDVVHQHEQIATVGHSGGLNQNGLYFEIRHRGKVISPLEWLS</sequence>
<keyword evidence="1" id="KW-0175">Coiled coil</keyword>
<dbReference type="Pfam" id="PF01551">
    <property type="entry name" value="Peptidase_M23"/>
    <property type="match status" value="1"/>
</dbReference>
<dbReference type="CDD" id="cd12797">
    <property type="entry name" value="M23_peptidase"/>
    <property type="match status" value="1"/>
</dbReference>
<comment type="caution">
    <text evidence="4">The sequence shown here is derived from an EMBL/GenBank/DDBJ whole genome shotgun (WGS) entry which is preliminary data.</text>
</comment>
<evidence type="ECO:0000313" key="4">
    <source>
        <dbReference type="EMBL" id="RUQ88075.1"/>
    </source>
</evidence>
<accession>A0A433JJK2</accession>
<feature type="chain" id="PRO_5018993180" evidence="2">
    <location>
        <begin position="21"/>
        <end position="367"/>
    </location>
</feature>
<dbReference type="Gene3D" id="6.10.250.3150">
    <property type="match status" value="1"/>
</dbReference>
<dbReference type="Proteomes" id="UP000288012">
    <property type="component" value="Unassembled WGS sequence"/>
</dbReference>
<organism evidence="4 5">
    <name type="scientific">Legionella septentrionalis</name>
    <dbReference type="NCBI Taxonomy" id="2498109"/>
    <lineage>
        <taxon>Bacteria</taxon>
        <taxon>Pseudomonadati</taxon>
        <taxon>Pseudomonadota</taxon>
        <taxon>Gammaproteobacteria</taxon>
        <taxon>Legionellales</taxon>
        <taxon>Legionellaceae</taxon>
        <taxon>Legionella</taxon>
    </lineage>
</organism>
<feature type="signal peptide" evidence="2">
    <location>
        <begin position="1"/>
        <end position="20"/>
    </location>
</feature>
<dbReference type="AlphaFoldDB" id="A0A433JJK2"/>
<reference evidence="4 5" key="1">
    <citation type="submission" date="2018-12" db="EMBL/GenBank/DDBJ databases">
        <title>Legionella sp,whole genome shotgun sequence.</title>
        <authorList>
            <person name="Wu H."/>
        </authorList>
    </citation>
    <scope>NUCLEOTIDE SEQUENCE [LARGE SCALE GENOMIC DNA]</scope>
    <source>
        <strain evidence="5">km714</strain>
    </source>
</reference>
<dbReference type="InterPro" id="IPR050570">
    <property type="entry name" value="Cell_wall_metabolism_enzyme"/>
</dbReference>
<feature type="coiled-coil region" evidence="1">
    <location>
        <begin position="25"/>
        <end position="108"/>
    </location>
</feature>
<dbReference type="EMBL" id="RZGR01000015">
    <property type="protein sequence ID" value="RUQ88075.1"/>
    <property type="molecule type" value="Genomic_DNA"/>
</dbReference>
<feature type="coiled-coil region" evidence="1">
    <location>
        <begin position="211"/>
        <end position="238"/>
    </location>
</feature>
<gene>
    <name evidence="4" type="ORF">EKM59_06320</name>
</gene>
<evidence type="ECO:0000256" key="1">
    <source>
        <dbReference type="SAM" id="Coils"/>
    </source>
</evidence>
<dbReference type="GO" id="GO:0004222">
    <property type="term" value="F:metalloendopeptidase activity"/>
    <property type="evidence" value="ECO:0007669"/>
    <property type="project" value="TreeGrafter"/>
</dbReference>
<dbReference type="PANTHER" id="PTHR21666:SF270">
    <property type="entry name" value="MUREIN HYDROLASE ACTIVATOR ENVC"/>
    <property type="match status" value="1"/>
</dbReference>
<evidence type="ECO:0000256" key="2">
    <source>
        <dbReference type="SAM" id="SignalP"/>
    </source>
</evidence>
<evidence type="ECO:0000259" key="3">
    <source>
        <dbReference type="Pfam" id="PF01551"/>
    </source>
</evidence>